<comment type="caution">
    <text evidence="1">The sequence shown here is derived from an EMBL/GenBank/DDBJ whole genome shotgun (WGS) entry which is preliminary data.</text>
</comment>
<dbReference type="EMBL" id="CAAALY010016781">
    <property type="protein sequence ID" value="VEL13104.1"/>
    <property type="molecule type" value="Genomic_DNA"/>
</dbReference>
<evidence type="ECO:0000313" key="1">
    <source>
        <dbReference type="EMBL" id="VEL13104.1"/>
    </source>
</evidence>
<sequence length="86" mass="9769">MLRIQQIRASLRLFSNPFPNQYGRHLDDVSLLDNPNPLITAVVDIHTPVSGFEFMLRRACAEVISKYHSISEDSPLLTTDVQESDK</sequence>
<reference evidence="1" key="1">
    <citation type="submission" date="2018-11" db="EMBL/GenBank/DDBJ databases">
        <authorList>
            <consortium name="Pathogen Informatics"/>
        </authorList>
    </citation>
    <scope>NUCLEOTIDE SEQUENCE</scope>
</reference>
<name>A0A448WJ91_9PLAT</name>
<keyword evidence="2" id="KW-1185">Reference proteome</keyword>
<evidence type="ECO:0000313" key="2">
    <source>
        <dbReference type="Proteomes" id="UP000784294"/>
    </source>
</evidence>
<gene>
    <name evidence="1" type="ORF">PXEA_LOCUS6544</name>
</gene>
<protein>
    <submittedName>
        <fullName evidence="1">Uncharacterized protein</fullName>
    </submittedName>
</protein>
<dbReference type="AlphaFoldDB" id="A0A448WJ91"/>
<proteinExistence type="predicted"/>
<accession>A0A448WJ91</accession>
<dbReference type="Proteomes" id="UP000784294">
    <property type="component" value="Unassembled WGS sequence"/>
</dbReference>
<organism evidence="1 2">
    <name type="scientific">Protopolystoma xenopodis</name>
    <dbReference type="NCBI Taxonomy" id="117903"/>
    <lineage>
        <taxon>Eukaryota</taxon>
        <taxon>Metazoa</taxon>
        <taxon>Spiralia</taxon>
        <taxon>Lophotrochozoa</taxon>
        <taxon>Platyhelminthes</taxon>
        <taxon>Monogenea</taxon>
        <taxon>Polyopisthocotylea</taxon>
        <taxon>Polystomatidea</taxon>
        <taxon>Polystomatidae</taxon>
        <taxon>Protopolystoma</taxon>
    </lineage>
</organism>